<reference evidence="1 2" key="1">
    <citation type="journal article" date="2019" name="Sci. Rep.">
        <title>Orb-weaving spider Araneus ventricosus genome elucidates the spidroin gene catalogue.</title>
        <authorList>
            <person name="Kono N."/>
            <person name="Nakamura H."/>
            <person name="Ohtoshi R."/>
            <person name="Moran D.A.P."/>
            <person name="Shinohara A."/>
            <person name="Yoshida Y."/>
            <person name="Fujiwara M."/>
            <person name="Mori M."/>
            <person name="Tomita M."/>
            <person name="Arakawa K."/>
        </authorList>
    </citation>
    <scope>NUCLEOTIDE SEQUENCE [LARGE SCALE GENOMIC DNA]</scope>
</reference>
<dbReference type="GO" id="GO:0071897">
    <property type="term" value="P:DNA biosynthetic process"/>
    <property type="evidence" value="ECO:0007669"/>
    <property type="project" value="UniProtKB-ARBA"/>
</dbReference>
<gene>
    <name evidence="1" type="ORF">AVEN_250216_1</name>
</gene>
<proteinExistence type="predicted"/>
<evidence type="ECO:0000313" key="1">
    <source>
        <dbReference type="EMBL" id="GBM39895.1"/>
    </source>
</evidence>
<accession>A0A4Y2FHJ6</accession>
<dbReference type="PANTHER" id="PTHR31511:SF12">
    <property type="entry name" value="RHO TERMINATION FACTOR N-TERMINAL DOMAIN-CONTAINING PROTEIN"/>
    <property type="match status" value="1"/>
</dbReference>
<dbReference type="SUPFAM" id="SSF56672">
    <property type="entry name" value="DNA/RNA polymerases"/>
    <property type="match status" value="1"/>
</dbReference>
<evidence type="ECO:0008006" key="3">
    <source>
        <dbReference type="Google" id="ProtNLM"/>
    </source>
</evidence>
<evidence type="ECO:0000313" key="2">
    <source>
        <dbReference type="Proteomes" id="UP000499080"/>
    </source>
</evidence>
<organism evidence="1 2">
    <name type="scientific">Araneus ventricosus</name>
    <name type="common">Orbweaver spider</name>
    <name type="synonym">Epeira ventricosa</name>
    <dbReference type="NCBI Taxonomy" id="182803"/>
    <lineage>
        <taxon>Eukaryota</taxon>
        <taxon>Metazoa</taxon>
        <taxon>Ecdysozoa</taxon>
        <taxon>Arthropoda</taxon>
        <taxon>Chelicerata</taxon>
        <taxon>Arachnida</taxon>
        <taxon>Araneae</taxon>
        <taxon>Araneomorphae</taxon>
        <taxon>Entelegynae</taxon>
        <taxon>Araneoidea</taxon>
        <taxon>Araneidae</taxon>
        <taxon>Araneus</taxon>
    </lineage>
</organism>
<protein>
    <recommendedName>
        <fullName evidence="3">DNA-directed DNA polymerase</fullName>
    </recommendedName>
</protein>
<sequence length="130" mass="15126">MLTSPGFPWQAALKMTDVKLDLFTDINMHLFIERGIRGGVSMISYRQREANHPQCPNYDASKANKYITYLDANNLYGWAMSQPLPVSDFEWLSPEEISLQPQQVTSWKWTWNILPNSMICTTTIRWPLKE</sequence>
<dbReference type="EMBL" id="BGPR01000910">
    <property type="protein sequence ID" value="GBM39895.1"/>
    <property type="molecule type" value="Genomic_DNA"/>
</dbReference>
<dbReference type="AlphaFoldDB" id="A0A4Y2FHJ6"/>
<keyword evidence="2" id="KW-1185">Reference proteome</keyword>
<dbReference type="InterPro" id="IPR043502">
    <property type="entry name" value="DNA/RNA_pol_sf"/>
</dbReference>
<dbReference type="Proteomes" id="UP000499080">
    <property type="component" value="Unassembled WGS sequence"/>
</dbReference>
<dbReference type="PANTHER" id="PTHR31511">
    <property type="entry name" value="PROTEIN CBG23764"/>
    <property type="match status" value="1"/>
</dbReference>
<dbReference type="OrthoDB" id="414982at2759"/>
<name>A0A4Y2FHJ6_ARAVE</name>
<comment type="caution">
    <text evidence="1">The sequence shown here is derived from an EMBL/GenBank/DDBJ whole genome shotgun (WGS) entry which is preliminary data.</text>
</comment>